<dbReference type="PANTHER" id="PTHR12517">
    <property type="entry name" value="VACUOLAR PROTEIN SORTING-ASSOCIATED PROTEIN 13B"/>
    <property type="match status" value="1"/>
</dbReference>
<protein>
    <submittedName>
        <fullName evidence="5">Intermembrane lipid transfer protein VPS13B isoform X1</fullName>
    </submittedName>
</protein>
<organism evidence="4 5">
    <name type="scientific">Drosophila albomicans</name>
    <name type="common">Fruit fly</name>
    <dbReference type="NCBI Taxonomy" id="7291"/>
    <lineage>
        <taxon>Eukaryota</taxon>
        <taxon>Metazoa</taxon>
        <taxon>Ecdysozoa</taxon>
        <taxon>Arthropoda</taxon>
        <taxon>Hexapoda</taxon>
        <taxon>Insecta</taxon>
        <taxon>Pterygota</taxon>
        <taxon>Neoptera</taxon>
        <taxon>Endopterygota</taxon>
        <taxon>Diptera</taxon>
        <taxon>Brachycera</taxon>
        <taxon>Muscomorpha</taxon>
        <taxon>Ephydroidea</taxon>
        <taxon>Drosophilidae</taxon>
        <taxon>Drosophila</taxon>
    </lineage>
</organism>
<dbReference type="RefSeq" id="XP_034117971.1">
    <property type="nucleotide sequence ID" value="XM_034262080.2"/>
</dbReference>
<evidence type="ECO:0000256" key="2">
    <source>
        <dbReference type="SAM" id="MobiDB-lite"/>
    </source>
</evidence>
<feature type="compositionally biased region" description="Low complexity" evidence="2">
    <location>
        <begin position="1581"/>
        <end position="1598"/>
    </location>
</feature>
<keyword evidence="4" id="KW-1185">Reference proteome</keyword>
<dbReference type="Pfam" id="PF12624">
    <property type="entry name" value="VPS13_N"/>
    <property type="match status" value="1"/>
</dbReference>
<dbReference type="InterPro" id="IPR039782">
    <property type="entry name" value="VPS13B"/>
</dbReference>
<dbReference type="PANTHER" id="PTHR12517:SF0">
    <property type="entry name" value="INTERMEMBRANE LIPID TRANSFER PROTEIN VPS13B"/>
    <property type="match status" value="1"/>
</dbReference>
<dbReference type="GeneID" id="117576936"/>
<sequence>MFKLESYITPILLNYVAKYVKNIRDEDAQVSLWEGEVTFQNLDLRLDVLEEELNLPFELVSGHIHELSIQVPWTKLTSEPVRIEINTIEFVAKLPDEEDKKQQLAERRRQRLSGDVVDEQQGGGAINSSVVNKIINNINLQCHNIILKYVDDDIVVSMNVQYLNFSSANELWEPAMMDVNPVQVLMRKLLQVSDLTICLDKRNTAGKIEVCQEPILYRCTLELRVLRKYNVNTLNTSSTTRIGVFTKSLDINVSSLQFPMVMRLVKILLELKPANIEEDSFVLEDPVEPPTSDSMQQRVAPDAPNTMFGWAWNLLPSFEATAPPAADEPIGHFFDVGVYAEQLNFQLKNSEIFTDQVMGGIKRIRYTPIMRISLGGIYYERSQLKESDWANVRAGLSSLNMEPLGIYRSEDPMTQNLMNTQEAENERGFVDKSLFDEQYMFADRPWCSNNHDEYYARNTDDYMLYRSPVLAFDIVEYRAPQAQTRSHVMQGAQLKDAGLRVKYRLLSAGITFHFSQSFLQVKNVISDLLRPYDYTGYHAEAASENVNRPVTRDQEYKNEYMTYSDIEYLMRFMPVCNYHVDLRNMTVKFYPRQQSYEGSTAANQHRLSTTFSQTLLPYLQVNMSSVVGTICGPANPKRLVHLITHLQDKPREIIDSCYNFYNLHVKNLTVMALNTNPEMGKAKLVNIPSMQVNFNRLVLPHLWRPNVAALESAEIISELISLEFSKRELVLLNRMILLIIAYDSGRLGALVRLVARANLSSDVIKLQTLVTKLRFNYRKYHTHYAMLLSLRNLNTDVYHTMMHVRNVIISTNKGINNKWLELQLQIPREGYEESEDLKRPATAVCLWLENFRVTLDVYLVQFFNCFNFNDCVENADVEADSDTLSLLERNQSFSNLSYTSAPLIKPSNIDRQPRRAMRNSRKISIPAETIHLSSEREEKSVHTQVNTETNEESNEVLLDMSALIERLTSIVVVVDMAKARIDVCEVMLRKTTKEQTVEYTAIRLPHTKITSSNCDHVIRGNIRTTIHMTSGRTELCKWVIDLHDFCMSLRRGTKSELIVAPVQTTVTIALSQKVTDKPRPKKTKPVESFIEDSDLDLGGQQSKKVDWHEAKPSTESLRTVSINVHVDMSEISIFGRRLKLLHEHYEIVYSIYKAIRHLDANNECMDIAAKRLLQIYTGSVANYSNIKDFLDLDPDYIPSSISFVQEEGVSLIIFCQWTIPRISLEMETGGTRRQRKIVMNFEDLLLNVDKHPDFSKFTCKVENVSLNYYEANQPTDFKLVDNIYIKMLPDSSNLPMISVVVTTVSLHDFYSKIGAINLHNKQHTISELIIDLQPIEMILDLDKIAEFALLQCEILDIMRTSHRLGSSNEELVQKETMLTVQDLPIVHLNSKGIYIYIPQETEKKRYSVLLLRIESIKLTPTVENPLVRSLIRQDIYNKAAELNMLNTPGSLVEDRQYELSVLNISLSSGNWEQTQKYRLAKTLSDEHNNPAFEWNNQEQTTELEHMVIFKEFDFITIYAPAMCFDRFLVAGQIIEYNCLTDFLATLNTQQIRLMSRLMEQLLRLRNILDLECHRSQSMTRSGGNSSNISLAASSNSTNPNYSTKTARISNRHTTGTQMPMRGSFLDAQSSSEFMMDASQCDSGINMPKNAQATQSQPHFWLPETTESHVGTRHRLSYPSSVSFVAGKFELQIYDAVEVENKVLLKPLLQITISQPSFLSKKTLHVSTTQASLFDFQIHLAKTLEEREPLIGSQINSERFSEFIFDTMPGPLGSSGIPPPLLSLKAQRDRTQQLEVDVELGKPLLIRLCERSVKLLLSDLISIHTLLQETPYFAVRTEKPVVNSTPMQQLKLYCFNADRMHLVCERLAIKFYDEKRAFNVSAICLDLNANVKFNMRPNKASIKATLGSFLVQAGKRIFLHPLLIRFSTDLLSEPWCDQLLISSILKLNVLHIDASVMSILQLRLAKDKMDSIMEHVNSEWQQFLHNRPAIGMPLVLPTDTLFKFKPLQSQIVRSKTSLKPKAEFYQDDLRAGAFQFVYLKTDSVLPMPYQVQIIKKNYGIVCWRYPQPRQMHTIYIYPVPMPVDNPIHIKCRMEYFSETHETFLHYCDFELSEISSKQLTPPERSISATIWRVVIMQSLISVDGTCFDADEDDDLQSIESNRVVNDYKGNLDNDFILHPKVLVGCMRIDTTFDVQQVPKLQLLLCCQDIVVNLLNMPNAANVLPLQLKKYDLKLTTDLTQTFLTVHMENLRIHSNVYTRSNYSIDTNFRSRIKCLDYGFFNMVDILEPMTFQSYLRFNRSRRQLNANIVLDKLRINCGPWVIHTLLCSKQHWLEVMQQNKVVNTLMPRVVIVNRMQCPISFGQTGTTERILVTPQEVSLYYFSSDYHSQELTFFKPSTDKDKVEVSESVHIALKFEEKRRVRHVRIGNACLTIKQGKLSATQVYVLIKGQIEVVNMASFRLITDFRSEVVSSEEHNLPGDWLPAKGRTSFYKTVMRNENIVMRLKLSSDQSKGRTGDIPLKPNNNLPWLVKVPTQQPQQFISVWVRILREDIPLEGMEDGFQPQKILVSIWPIFEICNLLSWDLPATETTTDEQLVIAKQGGSQQLNTATTHSTEHPVKFNFPCELGEASQSEYTFMLKNMDWQKFFNYDSAEWTIETTLQRLNKTPKPKWPFDDDEEMRVQRISKVLDKLDIQYCVKPTREFSCTLGLEVSAWGMFINATGVPVSLSLPKEGARYPIGANCLEMLPVISGYFTIDVTFGSNWIPSMPICLEQQMQAVQTSSGIGRPVVLRVNSYVDLVVVRNEDVFRIILEYKMEDGRRVFKLRSKFIIANFTDVVLHAMPLTMDHKETSSREDVSLLDMTKNIRNLLPIKAKEKSIGVTMEMFHDLNARKTKHTSDTAFVYFVSFAANNTQHISIPVPLAMPFTRRCFSVQNGKESIPLTITFIEKDNIYYLNVFRDTAPTIVISNNTNVKFIVAQTTASGNSNVTCTTSEFAGKHFEWNQLIEPYSKCYYSPPQMYANFPDVEYSMCNLSLALYNAPSTCSKNKIGWSKPIRTDKSWQKFMHVPNHGDIKVIICDKHRVIRFNIYYIAQQMEFSVKDLRSRLTKPDEDATLMLPENVLKASFHDHEKEDLSEPEEEIINADCMHFQQECEQKIQLNLRTFIKSFVFSLQTNNREQDYLKTEVCNMYADDVMLAYNDDDDQRVLHLQLPNMQIDNQLYTNGKYDFPVLLCAQQLYKRNCCLPLVYDLDAVYKRQAERMPVSLLSFVFYQDELHLQSVRCQLQPLRVYIEDAYLNQLLDTLVECEPSNCVYTPPLDTERVELADGQTLLPTHLVTQALYISEPLRLDSFVVEPLSLLLSVHTSSRLYIALDHSPLSFSRYERHQILTVPLRFGQSLGLHYLSGAIFGAGWVVGSLEILGSPSGLARSFSTGLRDFISMPVQGLFRGPWGFVVGVTQGSASLLRNVTAGTVNSVTKLAGSVARNLDRLTLDSEHIELTEARRRARPQGFADGLTQGLTGLGISLLGAVGGIAHHTLEARSSVGVITGLTKGIVGALTKPISGAAEMLALTGQGVLHTVGFNTMPQQVEPSTTRNVALHASSYRIWRYLPPQLKKDQILFFQDITLLLNGQMLPALLFVTSTVLVIIELQREDLTFIASVLKVEVVADREDPTKLYLSLRPEQADGIEGQLRYTNERIKSFLSSSWAHVKFNDSLSDLLHVSDHEEDDEHRQSQCTFFLKQNMGEHLMHYLKVIRQTQ</sequence>
<dbReference type="Proteomes" id="UP000515160">
    <property type="component" value="Chromosome 2R"/>
</dbReference>
<evidence type="ECO:0000259" key="3">
    <source>
        <dbReference type="Pfam" id="PF12624"/>
    </source>
</evidence>
<name>A0A6P8XN42_DROAB</name>
<evidence type="ECO:0000313" key="5">
    <source>
        <dbReference type="RefSeq" id="XP_034117971.1"/>
    </source>
</evidence>
<keyword evidence="1" id="KW-0813">Transport</keyword>
<feature type="region of interest" description="Disordered" evidence="2">
    <location>
        <begin position="1576"/>
        <end position="1622"/>
    </location>
</feature>
<feature type="compositionally biased region" description="Polar residues" evidence="2">
    <location>
        <begin position="1599"/>
        <end position="1617"/>
    </location>
</feature>
<gene>
    <name evidence="5" type="primary">LOC117576936</name>
</gene>
<reference evidence="5" key="1">
    <citation type="submission" date="2025-08" db="UniProtKB">
        <authorList>
            <consortium name="RefSeq"/>
        </authorList>
    </citation>
    <scope>IDENTIFICATION</scope>
    <source>
        <strain evidence="5">15112-1751.03</strain>
        <tissue evidence="5">Whole Adult</tissue>
    </source>
</reference>
<evidence type="ECO:0000256" key="1">
    <source>
        <dbReference type="ARBA" id="ARBA00022448"/>
    </source>
</evidence>
<feature type="domain" description="Chorein N-terminal" evidence="3">
    <location>
        <begin position="4"/>
        <end position="206"/>
    </location>
</feature>
<accession>A0A6P8XN42</accession>
<dbReference type="OrthoDB" id="445152at2759"/>
<dbReference type="InterPro" id="IPR026854">
    <property type="entry name" value="VPS13_N"/>
</dbReference>
<evidence type="ECO:0000313" key="4">
    <source>
        <dbReference type="Proteomes" id="UP000515160"/>
    </source>
</evidence>
<proteinExistence type="predicted"/>
<dbReference type="CTD" id="157680"/>